<dbReference type="PANTHER" id="PTHR43439:SF2">
    <property type="entry name" value="ENZYME, PUTATIVE (JCVI)-RELATED"/>
    <property type="match status" value="1"/>
</dbReference>
<dbReference type="InterPro" id="IPR020845">
    <property type="entry name" value="AMP-binding_CS"/>
</dbReference>
<gene>
    <name evidence="4" type="ORF">N0V93_009962</name>
</gene>
<reference evidence="4" key="1">
    <citation type="submission" date="2022-10" db="EMBL/GenBank/DDBJ databases">
        <title>Tapping the CABI collections for fungal endophytes: first genome assemblies for Collariella, Neodidymelliopsis, Ascochyta clinopodiicola, Didymella pomorum, Didymosphaeria variabile, Neocosmospora piperis and Neocucurbitaria cava.</title>
        <authorList>
            <person name="Hill R."/>
        </authorList>
    </citation>
    <scope>NUCLEOTIDE SEQUENCE</scope>
    <source>
        <strain evidence="4">IMI 355082</strain>
    </source>
</reference>
<dbReference type="Gene3D" id="3.40.50.12780">
    <property type="entry name" value="N-terminal domain of ligase-like"/>
    <property type="match status" value="1"/>
</dbReference>
<sequence>MSLSTAVEVPANCGRRLLPVVIDQIARDDPERPWASLPVDDWNLSAGYEDISYRTLANAINKLAHFIVKHVGRSPPGRFETLAYLGVSDVRYHLLQMAVVKTGHQVLFSSQLNTREVHLDLMEQTHCRFLLTAAGVHVRDIIAEKGEEIVHIRIPELDDLLDDSTPASPFPYNKTYEEAAHDPILILHSSGTSGNPKPIVINHAAFASADRFAFLSLTEGADGRARAMEWTHPGKGVHMMEDVARRPDAERIIKKLDSVYFSGAVLSPFGSRLWSQHCRNQNAWASTETSGIPQLIAESDEYEYSAFDIEAAGIKFQDTGAILIDAQNGGRAEPLFEMILEVTPASAPYAFWAHRQGFLSHDAKPLASVSPSLLETKIGDLWTPHPNPAKAKYVWRFAGRSDDLITFSTGSNLHPSPITAALAGSSLVTEAIILGAGRRQPLAVIEMAEGIDCSEGTAQQLWDTVIDGVNSKLPTFGGIARSHMLLVPHGAFPRTAKGSASRKDVERKYAAEVEAIYDRFGDQWRGERERYGSVIVETTISLSSDATGPE</sequence>
<organism evidence="4 5">
    <name type="scientific">Gnomoniopsis smithogilvyi</name>
    <dbReference type="NCBI Taxonomy" id="1191159"/>
    <lineage>
        <taxon>Eukaryota</taxon>
        <taxon>Fungi</taxon>
        <taxon>Dikarya</taxon>
        <taxon>Ascomycota</taxon>
        <taxon>Pezizomycotina</taxon>
        <taxon>Sordariomycetes</taxon>
        <taxon>Sordariomycetidae</taxon>
        <taxon>Diaporthales</taxon>
        <taxon>Gnomoniaceae</taxon>
        <taxon>Gnomoniopsis</taxon>
    </lineage>
</organism>
<keyword evidence="2" id="KW-0597">Phosphoprotein</keyword>
<dbReference type="PANTHER" id="PTHR43439">
    <property type="entry name" value="PHENYLACETATE-COENZYME A LIGASE"/>
    <property type="match status" value="1"/>
</dbReference>
<proteinExistence type="predicted"/>
<dbReference type="AlphaFoldDB" id="A0A9W8YL28"/>
<keyword evidence="5" id="KW-1185">Reference proteome</keyword>
<name>A0A9W8YL28_9PEZI</name>
<dbReference type="SUPFAM" id="SSF56801">
    <property type="entry name" value="Acetyl-CoA synthetase-like"/>
    <property type="match status" value="1"/>
</dbReference>
<protein>
    <recommendedName>
        <fullName evidence="3">AMP-dependent synthetase/ligase domain-containing protein</fullName>
    </recommendedName>
</protein>
<evidence type="ECO:0000259" key="3">
    <source>
        <dbReference type="Pfam" id="PF00501"/>
    </source>
</evidence>
<dbReference type="InterPro" id="IPR000873">
    <property type="entry name" value="AMP-dep_synth/lig_dom"/>
</dbReference>
<dbReference type="OrthoDB" id="429813at2759"/>
<dbReference type="Proteomes" id="UP001140453">
    <property type="component" value="Unassembled WGS sequence"/>
</dbReference>
<feature type="domain" description="AMP-dependent synthetase/ligase" evidence="3">
    <location>
        <begin position="40"/>
        <end position="209"/>
    </location>
</feature>
<dbReference type="EMBL" id="JAPEVB010000007">
    <property type="protein sequence ID" value="KAJ4385533.1"/>
    <property type="molecule type" value="Genomic_DNA"/>
</dbReference>
<dbReference type="InterPro" id="IPR042099">
    <property type="entry name" value="ANL_N_sf"/>
</dbReference>
<evidence type="ECO:0000256" key="1">
    <source>
        <dbReference type="ARBA" id="ARBA00022450"/>
    </source>
</evidence>
<evidence type="ECO:0000313" key="4">
    <source>
        <dbReference type="EMBL" id="KAJ4385533.1"/>
    </source>
</evidence>
<dbReference type="Pfam" id="PF00501">
    <property type="entry name" value="AMP-binding"/>
    <property type="match status" value="1"/>
</dbReference>
<dbReference type="PROSITE" id="PS00455">
    <property type="entry name" value="AMP_BINDING"/>
    <property type="match status" value="1"/>
</dbReference>
<keyword evidence="1" id="KW-0596">Phosphopantetheine</keyword>
<accession>A0A9W8YL28</accession>
<evidence type="ECO:0000256" key="2">
    <source>
        <dbReference type="ARBA" id="ARBA00022553"/>
    </source>
</evidence>
<evidence type="ECO:0000313" key="5">
    <source>
        <dbReference type="Proteomes" id="UP001140453"/>
    </source>
</evidence>
<comment type="caution">
    <text evidence="4">The sequence shown here is derived from an EMBL/GenBank/DDBJ whole genome shotgun (WGS) entry which is preliminary data.</text>
</comment>
<dbReference type="Pfam" id="PF23562">
    <property type="entry name" value="AMP-binding_C_3"/>
    <property type="match status" value="1"/>
</dbReference>
<dbReference type="InterPro" id="IPR051414">
    <property type="entry name" value="Adenylate-forming_Reductase"/>
</dbReference>